<dbReference type="EMBL" id="JBAHYK010000002">
    <property type="protein sequence ID" value="KAL0581886.1"/>
    <property type="molecule type" value="Genomic_DNA"/>
</dbReference>
<feature type="transmembrane region" description="Helical" evidence="6">
    <location>
        <begin position="295"/>
        <end position="315"/>
    </location>
</feature>
<evidence type="ECO:0000256" key="1">
    <source>
        <dbReference type="ARBA" id="ARBA00004141"/>
    </source>
</evidence>
<feature type="region of interest" description="Disordered" evidence="5">
    <location>
        <begin position="469"/>
        <end position="510"/>
    </location>
</feature>
<feature type="domain" description="Major facilitator superfamily (MFS) profile" evidence="7">
    <location>
        <begin position="36"/>
        <end position="456"/>
    </location>
</feature>
<keyword evidence="4 6" id="KW-0472">Membrane</keyword>
<protein>
    <recommendedName>
        <fullName evidence="7">Major facilitator superfamily (MFS) profile domain-containing protein</fullName>
    </recommendedName>
</protein>
<feature type="transmembrane region" description="Helical" evidence="6">
    <location>
        <begin position="197"/>
        <end position="216"/>
    </location>
</feature>
<evidence type="ECO:0000256" key="3">
    <source>
        <dbReference type="ARBA" id="ARBA00022989"/>
    </source>
</evidence>
<reference evidence="8 9" key="1">
    <citation type="submission" date="2024-02" db="EMBL/GenBank/DDBJ databases">
        <title>A draft genome for the cacao thread blight pathogen Marasmius crinis-equi.</title>
        <authorList>
            <person name="Cohen S.P."/>
            <person name="Baruah I.K."/>
            <person name="Amoako-Attah I."/>
            <person name="Bukari Y."/>
            <person name="Meinhardt L.W."/>
            <person name="Bailey B.A."/>
        </authorList>
    </citation>
    <scope>NUCLEOTIDE SEQUENCE [LARGE SCALE GENOMIC DNA]</scope>
    <source>
        <strain evidence="8 9">GH-76</strain>
    </source>
</reference>
<evidence type="ECO:0000256" key="5">
    <source>
        <dbReference type="SAM" id="MobiDB-lite"/>
    </source>
</evidence>
<keyword evidence="2 6" id="KW-0812">Transmembrane</keyword>
<dbReference type="InterPro" id="IPR036259">
    <property type="entry name" value="MFS_trans_sf"/>
</dbReference>
<dbReference type="Proteomes" id="UP001465976">
    <property type="component" value="Unassembled WGS sequence"/>
</dbReference>
<dbReference type="InterPro" id="IPR020846">
    <property type="entry name" value="MFS_dom"/>
</dbReference>
<comment type="caution">
    <text evidence="8">The sequence shown here is derived from an EMBL/GenBank/DDBJ whole genome shotgun (WGS) entry which is preliminary data.</text>
</comment>
<feature type="transmembrane region" description="Helical" evidence="6">
    <location>
        <begin position="431"/>
        <end position="452"/>
    </location>
</feature>
<evidence type="ECO:0000256" key="2">
    <source>
        <dbReference type="ARBA" id="ARBA00022692"/>
    </source>
</evidence>
<evidence type="ECO:0000313" key="9">
    <source>
        <dbReference type="Proteomes" id="UP001465976"/>
    </source>
</evidence>
<dbReference type="SUPFAM" id="SSF103473">
    <property type="entry name" value="MFS general substrate transporter"/>
    <property type="match status" value="1"/>
</dbReference>
<feature type="transmembrane region" description="Helical" evidence="6">
    <location>
        <begin position="75"/>
        <end position="94"/>
    </location>
</feature>
<feature type="transmembrane region" description="Helical" evidence="6">
    <location>
        <begin position="21"/>
        <end position="44"/>
    </location>
</feature>
<comment type="subcellular location">
    <subcellularLocation>
        <location evidence="1">Membrane</location>
        <topology evidence="1">Multi-pass membrane protein</topology>
    </subcellularLocation>
</comment>
<feature type="transmembrane region" description="Helical" evidence="6">
    <location>
        <begin position="126"/>
        <end position="146"/>
    </location>
</feature>
<feature type="compositionally biased region" description="Basic and acidic residues" evidence="5">
    <location>
        <begin position="480"/>
        <end position="510"/>
    </location>
</feature>
<keyword evidence="3 6" id="KW-1133">Transmembrane helix</keyword>
<feature type="transmembrane region" description="Helical" evidence="6">
    <location>
        <begin position="101"/>
        <end position="120"/>
    </location>
</feature>
<feature type="transmembrane region" description="Helical" evidence="6">
    <location>
        <begin position="327"/>
        <end position="345"/>
    </location>
</feature>
<evidence type="ECO:0000256" key="6">
    <source>
        <dbReference type="SAM" id="Phobius"/>
    </source>
</evidence>
<dbReference type="PANTHER" id="PTHR23508">
    <property type="entry name" value="CARBOXYLIC ACID TRANSPORTER PROTEIN HOMOLOG"/>
    <property type="match status" value="1"/>
</dbReference>
<proteinExistence type="predicted"/>
<keyword evidence="9" id="KW-1185">Reference proteome</keyword>
<sequence length="510" mass="55230">MAPYFIRNLIPKRESRQGARPLSTVLAGLSWLAWAQFFSGWLAWTCDAVDFFSVSLSVPRLAATFSKTNSQITEAITLTLLLRSAGAVVFGIISDRYGRKWPLVVNLIIISILELGAGFVQNFEQFLAVRSLFGIGMGGIWGLAASTALENLPVEARGLASGVLQQGYAVGYLFAACINLRLVPDVSDSLNGEGWRSLFWCAAGISFFAAVVRAIVPESEVFLKARAEAKERERAMGVTTKNKTKIFLRETGRMLKNHWLLCIYAVLLMTGFNFLSHGSQDLFPTYMQDTKGFDATHATIATIIGNCGAIAGGTIAGWGSQYIGRRLTIIICLLLTGAFIPLWILPNSFSGLAAGAFCIQFGVQGAWGVIPIQLAEMSPPAFRATFPGVAYQLGNMVSSASAQIEATGGEHQRTTIIDRETGKPKDAPDYATVQGILIGVVAAYLLVVTILGPENHGSHFEKHKAAFEEGAGNGEVMDEEAVRAGQRRDVEDGESRDSSSNEKENQERKE</sequence>
<dbReference type="Gene3D" id="1.20.1250.20">
    <property type="entry name" value="MFS general substrate transporter like domains"/>
    <property type="match status" value="2"/>
</dbReference>
<evidence type="ECO:0000313" key="8">
    <source>
        <dbReference type="EMBL" id="KAL0581886.1"/>
    </source>
</evidence>
<accession>A0ABR3G254</accession>
<dbReference type="CDD" id="cd17316">
    <property type="entry name" value="MFS_SV2_like"/>
    <property type="match status" value="1"/>
</dbReference>
<feature type="transmembrane region" description="Helical" evidence="6">
    <location>
        <begin position="158"/>
        <end position="182"/>
    </location>
</feature>
<dbReference type="Pfam" id="PF07690">
    <property type="entry name" value="MFS_1"/>
    <property type="match status" value="1"/>
</dbReference>
<gene>
    <name evidence="8" type="ORF">V5O48_000115</name>
</gene>
<organism evidence="8 9">
    <name type="scientific">Marasmius crinis-equi</name>
    <dbReference type="NCBI Taxonomy" id="585013"/>
    <lineage>
        <taxon>Eukaryota</taxon>
        <taxon>Fungi</taxon>
        <taxon>Dikarya</taxon>
        <taxon>Basidiomycota</taxon>
        <taxon>Agaricomycotina</taxon>
        <taxon>Agaricomycetes</taxon>
        <taxon>Agaricomycetidae</taxon>
        <taxon>Agaricales</taxon>
        <taxon>Marasmiineae</taxon>
        <taxon>Marasmiaceae</taxon>
        <taxon>Marasmius</taxon>
    </lineage>
</organism>
<dbReference type="InterPro" id="IPR011701">
    <property type="entry name" value="MFS"/>
</dbReference>
<evidence type="ECO:0000259" key="7">
    <source>
        <dbReference type="PROSITE" id="PS50850"/>
    </source>
</evidence>
<evidence type="ECO:0000256" key="4">
    <source>
        <dbReference type="ARBA" id="ARBA00023136"/>
    </source>
</evidence>
<feature type="transmembrane region" description="Helical" evidence="6">
    <location>
        <begin position="258"/>
        <end position="275"/>
    </location>
</feature>
<dbReference type="PANTHER" id="PTHR23508:SF10">
    <property type="entry name" value="CARBOXYLIC ACID TRANSPORTER PROTEIN HOMOLOG"/>
    <property type="match status" value="1"/>
</dbReference>
<name>A0ABR3G254_9AGAR</name>
<dbReference type="PROSITE" id="PS50850">
    <property type="entry name" value="MFS"/>
    <property type="match status" value="1"/>
</dbReference>